<dbReference type="eggNOG" id="COG0596">
    <property type="taxonomic scope" value="Bacteria"/>
</dbReference>
<organism evidence="1 2">
    <name type="scientific">Deinococcus gobiensis (strain DSM 21396 / JCM 16679 / CGMCC 1.7299 / I-0)</name>
    <dbReference type="NCBI Taxonomy" id="745776"/>
    <lineage>
        <taxon>Bacteria</taxon>
        <taxon>Thermotogati</taxon>
        <taxon>Deinococcota</taxon>
        <taxon>Deinococci</taxon>
        <taxon>Deinococcales</taxon>
        <taxon>Deinococcaceae</taxon>
        <taxon>Deinococcus</taxon>
    </lineage>
</organism>
<dbReference type="PATRIC" id="fig|745776.4.peg.368"/>
<dbReference type="AlphaFoldDB" id="H8GUV5"/>
<accession>H8GUV5</accession>
<protein>
    <submittedName>
        <fullName evidence="1">Putative Hydrolase, alpha/beta fold family</fullName>
    </submittedName>
</protein>
<dbReference type="HOGENOM" id="CLU_1719336_0_0_0"/>
<proteinExistence type="predicted"/>
<evidence type="ECO:0000313" key="1">
    <source>
        <dbReference type="EMBL" id="AFD24288.1"/>
    </source>
</evidence>
<gene>
    <name evidence="1" type="ordered locus">DGo_CA0361</name>
</gene>
<evidence type="ECO:0000313" key="2">
    <source>
        <dbReference type="Proteomes" id="UP000007575"/>
    </source>
</evidence>
<dbReference type="EMBL" id="CP002191">
    <property type="protein sequence ID" value="AFD24288.1"/>
    <property type="molecule type" value="Genomic_DNA"/>
</dbReference>
<name>H8GUV5_DEIGI</name>
<dbReference type="GO" id="GO:0016787">
    <property type="term" value="F:hydrolase activity"/>
    <property type="evidence" value="ECO:0007669"/>
    <property type="project" value="UniProtKB-KW"/>
</dbReference>
<reference evidence="1 2" key="1">
    <citation type="journal article" date="2012" name="PLoS ONE">
        <title>Genome sequence and transcriptome analysis of the radioresistant bacterium Deinococcus gobiensis: insights into the extreme environmental adaptations.</title>
        <authorList>
            <person name="Yuan M."/>
            <person name="Chen M."/>
            <person name="Zhang W."/>
            <person name="Lu W."/>
            <person name="Wang J."/>
            <person name="Yang M."/>
            <person name="Zhao P."/>
            <person name="Tang R."/>
            <person name="Li X."/>
            <person name="Hao Y."/>
            <person name="Zhou Z."/>
            <person name="Zhan Y."/>
            <person name="Yu H."/>
            <person name="Teng C."/>
            <person name="Yan Y."/>
            <person name="Ping S."/>
            <person name="Wang Y."/>
            <person name="Lin M."/>
        </authorList>
    </citation>
    <scope>NUCLEOTIDE SEQUENCE [LARGE SCALE GENOMIC DNA]</scope>
    <source>
        <strain evidence="1 2">I-0</strain>
    </source>
</reference>
<sequence>MPVPDDWSEVPECLGGEMQEAREAGDLDRLNELEAQLWLDGANPPGRVQGPLRDLFLAMNGPVLRAAPEEGTPPERTAYPRLPELTVPTLLVVGSLELPHLRAASEHAARVMPRAELHVVPDTAHLPALERPGAFGDLLGRFLASLPGGSEA</sequence>
<keyword evidence="2" id="KW-1185">Reference proteome</keyword>
<dbReference type="SUPFAM" id="SSF53474">
    <property type="entry name" value="alpha/beta-Hydrolases"/>
    <property type="match status" value="1"/>
</dbReference>
<dbReference type="InterPro" id="IPR029058">
    <property type="entry name" value="AB_hydrolase_fold"/>
</dbReference>
<keyword evidence="1" id="KW-0378">Hydrolase</keyword>
<dbReference type="Proteomes" id="UP000007575">
    <property type="component" value="Chromosome"/>
</dbReference>
<dbReference type="KEGG" id="dgo:DGo_CA0361"/>
<dbReference type="STRING" id="745776.DGo_CA0361"/>
<dbReference type="Gene3D" id="3.40.50.1820">
    <property type="entry name" value="alpha/beta hydrolase"/>
    <property type="match status" value="1"/>
</dbReference>